<evidence type="ECO:0000313" key="4">
    <source>
        <dbReference type="EMBL" id="CAF4444762.1"/>
    </source>
</evidence>
<organism evidence="2 6">
    <name type="scientific">Didymodactylos carnosus</name>
    <dbReference type="NCBI Taxonomy" id="1234261"/>
    <lineage>
        <taxon>Eukaryota</taxon>
        <taxon>Metazoa</taxon>
        <taxon>Spiralia</taxon>
        <taxon>Gnathifera</taxon>
        <taxon>Rotifera</taxon>
        <taxon>Eurotatoria</taxon>
        <taxon>Bdelloidea</taxon>
        <taxon>Philodinida</taxon>
        <taxon>Philodinidae</taxon>
        <taxon>Didymodactylos</taxon>
    </lineage>
</organism>
<accession>A0A816BMY3</accession>
<evidence type="ECO:0000313" key="2">
    <source>
        <dbReference type="EMBL" id="CAF1612255.1"/>
    </source>
</evidence>
<sequence length="67" mass="7122">MEPVSGFDDSSTIPTSPPLPFVDNPSLSQLSALLTQSVINFTETSSSCESTSTSDLTSRDADLHPFD</sequence>
<dbReference type="EMBL" id="CAJNOK010056616">
    <property type="protein sequence ID" value="CAF1623529.1"/>
    <property type="molecule type" value="Genomic_DNA"/>
</dbReference>
<feature type="compositionally biased region" description="Basic and acidic residues" evidence="1">
    <location>
        <begin position="57"/>
        <end position="67"/>
    </location>
</feature>
<evidence type="ECO:0000313" key="5">
    <source>
        <dbReference type="EMBL" id="CAF4496037.1"/>
    </source>
</evidence>
<protein>
    <submittedName>
        <fullName evidence="2">Uncharacterized protein</fullName>
    </submittedName>
</protein>
<proteinExistence type="predicted"/>
<dbReference type="Proteomes" id="UP000682733">
    <property type="component" value="Unassembled WGS sequence"/>
</dbReference>
<feature type="region of interest" description="Disordered" evidence="1">
    <location>
        <begin position="1"/>
        <end position="20"/>
    </location>
</feature>
<reference evidence="2" key="1">
    <citation type="submission" date="2021-02" db="EMBL/GenBank/DDBJ databases">
        <authorList>
            <person name="Nowell W R."/>
        </authorList>
    </citation>
    <scope>NUCLEOTIDE SEQUENCE</scope>
</reference>
<keyword evidence="6" id="KW-1185">Reference proteome</keyword>
<comment type="caution">
    <text evidence="2">The sequence shown here is derived from an EMBL/GenBank/DDBJ whole genome shotgun (WGS) entry which is preliminary data.</text>
</comment>
<dbReference type="AlphaFoldDB" id="A0A816BMY3"/>
<dbReference type="EMBL" id="CAJOBA010081682">
    <property type="protein sequence ID" value="CAF4444762.1"/>
    <property type="molecule type" value="Genomic_DNA"/>
</dbReference>
<evidence type="ECO:0000313" key="6">
    <source>
        <dbReference type="Proteomes" id="UP000663829"/>
    </source>
</evidence>
<dbReference type="Proteomes" id="UP000681722">
    <property type="component" value="Unassembled WGS sequence"/>
</dbReference>
<evidence type="ECO:0000313" key="3">
    <source>
        <dbReference type="EMBL" id="CAF1623529.1"/>
    </source>
</evidence>
<evidence type="ECO:0000256" key="1">
    <source>
        <dbReference type="SAM" id="MobiDB-lite"/>
    </source>
</evidence>
<gene>
    <name evidence="2" type="ORF">GPM918_LOCUS43165</name>
    <name evidence="3" type="ORF">OVA965_LOCUS43330</name>
    <name evidence="5" type="ORF">SRO942_LOCUS44579</name>
    <name evidence="4" type="ORF">TMI583_LOCUS45553</name>
</gene>
<dbReference type="Proteomes" id="UP000663829">
    <property type="component" value="Unassembled WGS sequence"/>
</dbReference>
<dbReference type="Proteomes" id="UP000677228">
    <property type="component" value="Unassembled WGS sequence"/>
</dbReference>
<dbReference type="EMBL" id="CAJOBC010105156">
    <property type="protein sequence ID" value="CAF4496037.1"/>
    <property type="molecule type" value="Genomic_DNA"/>
</dbReference>
<feature type="compositionally biased region" description="Low complexity" evidence="1">
    <location>
        <begin position="43"/>
        <end position="56"/>
    </location>
</feature>
<dbReference type="EMBL" id="CAJNOQ010038357">
    <property type="protein sequence ID" value="CAF1612255.1"/>
    <property type="molecule type" value="Genomic_DNA"/>
</dbReference>
<name>A0A816BMY3_9BILA</name>
<feature type="region of interest" description="Disordered" evidence="1">
    <location>
        <begin position="43"/>
        <end position="67"/>
    </location>
</feature>